<comment type="caution">
    <text evidence="1">The sequence shown here is derived from an EMBL/GenBank/DDBJ whole genome shotgun (WGS) entry which is preliminary data.</text>
</comment>
<sequence length="138" mass="15095">MKKKRVNRPPSFDISIKMVAPGLDAVAAIRQGTVDQVQVVNLRMMSKIASAARLRKLLAPDPDGLEALILPLVAALDSGDMVQLDLDELERAELWLTALRDMLGRATAQSLQALLDDLIVSADIRQQLKRIDQAGEQA</sequence>
<keyword evidence="2" id="KW-1185">Reference proteome</keyword>
<organism evidence="1 2">
    <name type="scientific">Chromobacterium fluminis</name>
    <dbReference type="NCBI Taxonomy" id="3044269"/>
    <lineage>
        <taxon>Bacteria</taxon>
        <taxon>Pseudomonadati</taxon>
        <taxon>Pseudomonadota</taxon>
        <taxon>Betaproteobacteria</taxon>
        <taxon>Neisseriales</taxon>
        <taxon>Chromobacteriaceae</taxon>
        <taxon>Chromobacterium</taxon>
    </lineage>
</organism>
<proteinExistence type="predicted"/>
<dbReference type="EMBL" id="JAAOMA010000004">
    <property type="protein sequence ID" value="NHR04446.1"/>
    <property type="molecule type" value="Genomic_DNA"/>
</dbReference>
<evidence type="ECO:0000313" key="2">
    <source>
        <dbReference type="Proteomes" id="UP001515641"/>
    </source>
</evidence>
<dbReference type="Proteomes" id="UP001515641">
    <property type="component" value="Unassembled WGS sequence"/>
</dbReference>
<evidence type="ECO:0000313" key="1">
    <source>
        <dbReference type="EMBL" id="NHR04446.1"/>
    </source>
</evidence>
<reference evidence="1 2" key="1">
    <citation type="submission" date="2020-03" db="EMBL/GenBank/DDBJ databases">
        <title>Draft genome sequence of environmentally isolated cultures.</title>
        <authorList>
            <person name="Wilson H.S."/>
            <person name="De Leon M.E."/>
        </authorList>
    </citation>
    <scope>NUCLEOTIDE SEQUENCE [LARGE SCALE GENOMIC DNA]</scope>
    <source>
        <strain evidence="1 2">HSC-31F16</strain>
    </source>
</reference>
<dbReference type="RefSeq" id="WP_166450963.1">
    <property type="nucleotide sequence ID" value="NZ_JAAOMA010000004.1"/>
</dbReference>
<gene>
    <name evidence="1" type="ORF">HA052_04475</name>
</gene>
<name>A0ABX0L4G3_9NEIS</name>
<protein>
    <submittedName>
        <fullName evidence="1">Uncharacterized protein</fullName>
    </submittedName>
</protein>
<accession>A0ABX0L4G3</accession>